<organism evidence="3 4">
    <name type="scientific">Xylanibacillus composti</name>
    <dbReference type="NCBI Taxonomy" id="1572762"/>
    <lineage>
        <taxon>Bacteria</taxon>
        <taxon>Bacillati</taxon>
        <taxon>Bacillota</taxon>
        <taxon>Bacilli</taxon>
        <taxon>Bacillales</taxon>
        <taxon>Paenibacillaceae</taxon>
        <taxon>Xylanibacillus</taxon>
    </lineage>
</organism>
<comment type="caution">
    <text evidence="3">The sequence shown here is derived from an EMBL/GenBank/DDBJ whole genome shotgun (WGS) entry which is preliminary data.</text>
</comment>
<accession>A0A8J4GYF3</accession>
<dbReference type="Proteomes" id="UP000677918">
    <property type="component" value="Unassembled WGS sequence"/>
</dbReference>
<dbReference type="RefSeq" id="WP_213410098.1">
    <property type="nucleotide sequence ID" value="NZ_BOVK01000005.1"/>
</dbReference>
<name>A0A8J4GYF3_9BACL</name>
<gene>
    <name evidence="3" type="ORF">XYCOK13_03220</name>
</gene>
<dbReference type="PANTHER" id="PTHR46558:SF11">
    <property type="entry name" value="HTH-TYPE TRANSCRIPTIONAL REGULATOR XRE"/>
    <property type="match status" value="1"/>
</dbReference>
<dbReference type="PROSITE" id="PS50943">
    <property type="entry name" value="HTH_CROC1"/>
    <property type="match status" value="1"/>
</dbReference>
<evidence type="ECO:0000256" key="1">
    <source>
        <dbReference type="ARBA" id="ARBA00023125"/>
    </source>
</evidence>
<proteinExistence type="predicted"/>
<dbReference type="GO" id="GO:0003677">
    <property type="term" value="F:DNA binding"/>
    <property type="evidence" value="ECO:0007669"/>
    <property type="project" value="UniProtKB-KW"/>
</dbReference>
<dbReference type="InterPro" id="IPR010982">
    <property type="entry name" value="Lambda_DNA-bd_dom_sf"/>
</dbReference>
<evidence type="ECO:0000313" key="3">
    <source>
        <dbReference type="EMBL" id="GIQ67498.1"/>
    </source>
</evidence>
<sequence length="123" mass="14463">MNYGHRIARLRGARHLTQEEFARKLGITRAALSHYENNRREPDYETIEAIAEYFQVSIDYILGRTNDPQSRLDSNVQLFQDSLELADERILEQFDLTIDGRKLTVEEAKRFIAFIRAERSMND</sequence>
<feature type="domain" description="HTH cro/C1-type" evidence="2">
    <location>
        <begin position="7"/>
        <end position="61"/>
    </location>
</feature>
<protein>
    <recommendedName>
        <fullName evidence="2">HTH cro/C1-type domain-containing protein</fullName>
    </recommendedName>
</protein>
<dbReference type="InterPro" id="IPR001387">
    <property type="entry name" value="Cro/C1-type_HTH"/>
</dbReference>
<dbReference type="EMBL" id="BOVK01000005">
    <property type="protein sequence ID" value="GIQ67498.1"/>
    <property type="molecule type" value="Genomic_DNA"/>
</dbReference>
<dbReference type="Pfam" id="PF01381">
    <property type="entry name" value="HTH_3"/>
    <property type="match status" value="1"/>
</dbReference>
<keyword evidence="4" id="KW-1185">Reference proteome</keyword>
<dbReference type="SUPFAM" id="SSF47413">
    <property type="entry name" value="lambda repressor-like DNA-binding domains"/>
    <property type="match status" value="1"/>
</dbReference>
<dbReference type="CDD" id="cd00093">
    <property type="entry name" value="HTH_XRE"/>
    <property type="match status" value="1"/>
</dbReference>
<keyword evidence="1" id="KW-0238">DNA-binding</keyword>
<evidence type="ECO:0000259" key="2">
    <source>
        <dbReference type="PROSITE" id="PS50943"/>
    </source>
</evidence>
<evidence type="ECO:0000313" key="4">
    <source>
        <dbReference type="Proteomes" id="UP000677918"/>
    </source>
</evidence>
<dbReference type="SMART" id="SM00530">
    <property type="entry name" value="HTH_XRE"/>
    <property type="match status" value="1"/>
</dbReference>
<dbReference type="AlphaFoldDB" id="A0A8J4GYF3"/>
<dbReference type="PANTHER" id="PTHR46558">
    <property type="entry name" value="TRACRIPTIONAL REGULATORY PROTEIN-RELATED-RELATED"/>
    <property type="match status" value="1"/>
</dbReference>
<reference evidence="3" key="1">
    <citation type="submission" date="2021-04" db="EMBL/GenBank/DDBJ databases">
        <title>Draft genome sequence of Xylanibacillus composti strain K13.</title>
        <authorList>
            <person name="Uke A."/>
            <person name="Chhe C."/>
            <person name="Baramee S."/>
            <person name="Kosugi A."/>
        </authorList>
    </citation>
    <scope>NUCLEOTIDE SEQUENCE</scope>
    <source>
        <strain evidence="3">K13</strain>
    </source>
</reference>
<dbReference type="Gene3D" id="1.10.260.40">
    <property type="entry name" value="lambda repressor-like DNA-binding domains"/>
    <property type="match status" value="1"/>
</dbReference>